<accession>A0A2T3ADH9</accession>
<keyword evidence="1" id="KW-0732">Signal</keyword>
<dbReference type="SUPFAM" id="SSF50998">
    <property type="entry name" value="Quinoprotein alcohol dehydrogenase-like"/>
    <property type="match status" value="1"/>
</dbReference>
<protein>
    <submittedName>
        <fullName evidence="2">ASST-domain-containing protein</fullName>
    </submittedName>
</protein>
<dbReference type="InterPro" id="IPR053143">
    <property type="entry name" value="Arylsulfate_ST"/>
</dbReference>
<reference evidence="2 3" key="1">
    <citation type="journal article" date="2018" name="Mycol. Prog.">
        <title>Coniella lustricola, a new species from submerged detritus.</title>
        <authorList>
            <person name="Raudabaugh D.B."/>
            <person name="Iturriaga T."/>
            <person name="Carver A."/>
            <person name="Mondo S."/>
            <person name="Pangilinan J."/>
            <person name="Lipzen A."/>
            <person name="He G."/>
            <person name="Amirebrahimi M."/>
            <person name="Grigoriev I.V."/>
            <person name="Miller A.N."/>
        </authorList>
    </citation>
    <scope>NUCLEOTIDE SEQUENCE [LARGE SCALE GENOMIC DNA]</scope>
    <source>
        <strain evidence="2 3">B22-T-1</strain>
    </source>
</reference>
<feature type="signal peptide" evidence="1">
    <location>
        <begin position="1"/>
        <end position="21"/>
    </location>
</feature>
<dbReference type="EMBL" id="KZ678407">
    <property type="protein sequence ID" value="PSR92347.1"/>
    <property type="molecule type" value="Genomic_DNA"/>
</dbReference>
<dbReference type="InterPro" id="IPR039535">
    <property type="entry name" value="ASST-like"/>
</dbReference>
<name>A0A2T3ADH9_9PEZI</name>
<sequence>MLPSVFLSLGAALLAAAGARADNIHEDYTAYNDAQFGIFPNNEYKSLNARTPQLQVNIWNKTAMSKSGSHIFLRHDGHNSGVASPPRDSGPLILDTNDLSAVYINRSFDACFNVRVQEDRGSQYLTFYGGPMSGIGLGDGYAHAYDQTYREIYNVAAQNLRVKADIHEFEMTDHGTALITAYELVAWDLTPYIGVSRGGATFIKDSIFQEINMDTNEVLFQWRASDHINMEDSFQPPGDGRSGWDFFHINSLQKSKDGNYLISARHMHSIYLIDGKTGSVIWTLGGKANNFVELPYPPGKAFAAPLLSMSWQHHAVFYPGSDEKEITIFDNHVIDGDLPRTGYSNCVPGLCSRGIHLRIDTANGNHVAQLLQEYYHPSGLASVSQGSVQVLDNGNVFIGWGRNPSFTEHTPDGTCVFDVQFSPWRKYPERDQGLDNYRAFKLDWVGMPYWKPDIAARRSTEHGDVDVWVSWNGATEVDQWALLASDSPNDLDSGAKTVAFSQRTGFETQFWLPFALENATHPEEEELEEGVAVDGEGEVMDGESMSSDTSVLAYDEADTTSSWTSIILRLTGFLIGVWVLKRLF</sequence>
<organism evidence="2 3">
    <name type="scientific">Coniella lustricola</name>
    <dbReference type="NCBI Taxonomy" id="2025994"/>
    <lineage>
        <taxon>Eukaryota</taxon>
        <taxon>Fungi</taxon>
        <taxon>Dikarya</taxon>
        <taxon>Ascomycota</taxon>
        <taxon>Pezizomycotina</taxon>
        <taxon>Sordariomycetes</taxon>
        <taxon>Sordariomycetidae</taxon>
        <taxon>Diaporthales</taxon>
        <taxon>Schizoparmaceae</taxon>
        <taxon>Coniella</taxon>
    </lineage>
</organism>
<dbReference type="PANTHER" id="PTHR35340:SF5">
    <property type="entry name" value="ASST-DOMAIN-CONTAINING PROTEIN"/>
    <property type="match status" value="1"/>
</dbReference>
<dbReference type="Proteomes" id="UP000241462">
    <property type="component" value="Unassembled WGS sequence"/>
</dbReference>
<dbReference type="InterPro" id="IPR011047">
    <property type="entry name" value="Quinoprotein_ADH-like_sf"/>
</dbReference>
<dbReference type="Pfam" id="PF14269">
    <property type="entry name" value="Arylsulfotran_2"/>
    <property type="match status" value="1"/>
</dbReference>
<feature type="chain" id="PRO_5015560657" evidence="1">
    <location>
        <begin position="22"/>
        <end position="584"/>
    </location>
</feature>
<proteinExistence type="predicted"/>
<dbReference type="STRING" id="2025994.A0A2T3ADH9"/>
<dbReference type="InParanoid" id="A0A2T3ADH9"/>
<gene>
    <name evidence="2" type="ORF">BD289DRAFT_459706</name>
</gene>
<evidence type="ECO:0000313" key="3">
    <source>
        <dbReference type="Proteomes" id="UP000241462"/>
    </source>
</evidence>
<dbReference type="AlphaFoldDB" id="A0A2T3ADH9"/>
<dbReference type="OrthoDB" id="5427350at2759"/>
<evidence type="ECO:0000256" key="1">
    <source>
        <dbReference type="SAM" id="SignalP"/>
    </source>
</evidence>
<dbReference type="PANTHER" id="PTHR35340">
    <property type="entry name" value="PQQ ENZYME REPEAT PROTEIN-RELATED"/>
    <property type="match status" value="1"/>
</dbReference>
<evidence type="ECO:0000313" key="2">
    <source>
        <dbReference type="EMBL" id="PSR92347.1"/>
    </source>
</evidence>
<keyword evidence="3" id="KW-1185">Reference proteome</keyword>